<organism evidence="1 2">
    <name type="scientific">Betabaculovirus altermyunipunctae</name>
    <dbReference type="NCBI Taxonomy" id="3051996"/>
    <lineage>
        <taxon>Viruses</taxon>
        <taxon>Viruses incertae sedis</taxon>
        <taxon>Naldaviricetes</taxon>
        <taxon>Lefavirales</taxon>
        <taxon>Baculoviridae</taxon>
        <taxon>Betabaculovirus</taxon>
    </lineage>
</organism>
<evidence type="ECO:0000313" key="2">
    <source>
        <dbReference type="Proteomes" id="UP000203651"/>
    </source>
</evidence>
<dbReference type="KEGG" id="vg:39105895"/>
<name>A0A1S5YDY5_9BBAC</name>
<protein>
    <submittedName>
        <fullName evidence="1">ORF64</fullName>
    </submittedName>
</protein>
<proteinExistence type="predicted"/>
<dbReference type="RefSeq" id="YP_009345782.1">
    <property type="nucleotide sequence ID" value="NC_033780.2"/>
</dbReference>
<sequence length="236" mass="26433">MLLLIFVLIIVGVIILTFVLYQSNNEEPVKVPDVVAEGPTCDTYYLNDTLVACPDKHEFRETKCVPIDETGCTAALHPTKITASEMVCGNNKRFVRVSGQPCQLIRNCVTLFTTTSREGYCFELQSDGEYAEVECMQVPGCRHLDAIHIPKDISFDNALPFDEVPCPLASHEPIENYRNADQPCFSGYMCVNRNEVIEIVCINSCFNNQMRCADCALYDRCLYRSAYTPVTAIANS</sequence>
<reference evidence="1 2" key="1">
    <citation type="journal article" date="2017" name="PLoS ONE">
        <title>The Complete Genome Sequence of a Second Distinct Betabaculovirus from the True Armyworm, Mythimna unipuncta.</title>
        <authorList>
            <person name="Harrison R.L."/>
            <person name="Rowley D.L."/>
            <person name="Mowery J."/>
            <person name="Bauchan G.R."/>
            <person name="Theilmann D.A."/>
            <person name="Rohrmann G.F."/>
            <person name="Erlandson M.A."/>
        </authorList>
    </citation>
    <scope>NUCLEOTIDE SEQUENCE [LARGE SCALE GENOMIC DNA]</scope>
    <source>
        <strain evidence="1">MyunGV#8</strain>
    </source>
</reference>
<dbReference type="EMBL" id="KX855660">
    <property type="protein sequence ID" value="AQQ80331.1"/>
    <property type="molecule type" value="Genomic_DNA"/>
</dbReference>
<dbReference type="Proteomes" id="UP000203651">
    <property type="component" value="Segment"/>
</dbReference>
<keyword evidence="2" id="KW-1185">Reference proteome</keyword>
<dbReference type="GeneID" id="39105895"/>
<evidence type="ECO:0000313" key="1">
    <source>
        <dbReference type="EMBL" id="AQQ80331.1"/>
    </source>
</evidence>
<accession>A0A1S5YDY5</accession>